<accession>A0ABP6M5L3</accession>
<keyword evidence="3" id="KW-1185">Reference proteome</keyword>
<comment type="caution">
    <text evidence="2">The sequence shown here is derived from an EMBL/GenBank/DDBJ whole genome shotgun (WGS) entry which is preliminary data.</text>
</comment>
<gene>
    <name evidence="2" type="ORF">GCM10010448_63050</name>
</gene>
<organism evidence="2 3">
    <name type="scientific">Streptomyces glomeratus</name>
    <dbReference type="NCBI Taxonomy" id="284452"/>
    <lineage>
        <taxon>Bacteria</taxon>
        <taxon>Bacillati</taxon>
        <taxon>Actinomycetota</taxon>
        <taxon>Actinomycetes</taxon>
        <taxon>Kitasatosporales</taxon>
        <taxon>Streptomycetaceae</taxon>
        <taxon>Streptomyces</taxon>
    </lineage>
</organism>
<feature type="region of interest" description="Disordered" evidence="1">
    <location>
        <begin position="48"/>
        <end position="86"/>
    </location>
</feature>
<reference evidence="3" key="1">
    <citation type="journal article" date="2019" name="Int. J. Syst. Evol. Microbiol.">
        <title>The Global Catalogue of Microorganisms (GCM) 10K type strain sequencing project: providing services to taxonomists for standard genome sequencing and annotation.</title>
        <authorList>
            <consortium name="The Broad Institute Genomics Platform"/>
            <consortium name="The Broad Institute Genome Sequencing Center for Infectious Disease"/>
            <person name="Wu L."/>
            <person name="Ma J."/>
        </authorList>
    </citation>
    <scope>NUCLEOTIDE SEQUENCE [LARGE SCALE GENOMIC DNA]</scope>
    <source>
        <strain evidence="3">JCM 9091</strain>
    </source>
</reference>
<protein>
    <recommendedName>
        <fullName evidence="4">Secreted protein</fullName>
    </recommendedName>
</protein>
<feature type="compositionally biased region" description="Basic and acidic residues" evidence="1">
    <location>
        <begin position="13"/>
        <end position="23"/>
    </location>
</feature>
<evidence type="ECO:0008006" key="4">
    <source>
        <dbReference type="Google" id="ProtNLM"/>
    </source>
</evidence>
<evidence type="ECO:0000313" key="2">
    <source>
        <dbReference type="EMBL" id="GAA3071599.1"/>
    </source>
</evidence>
<dbReference type="Proteomes" id="UP001501532">
    <property type="component" value="Unassembled WGS sequence"/>
</dbReference>
<dbReference type="EMBL" id="BAAAUF010000073">
    <property type="protein sequence ID" value="GAA3071599.1"/>
    <property type="molecule type" value="Genomic_DNA"/>
</dbReference>
<sequence length="86" mass="8862">MAVPVHPPLPVLSKRDSPRDFPRAAEPPADPDTLLCVLSAEGACAELPLTSEPPLLDAEPLTSEPPLADATPLTSEPSAGPDPTGF</sequence>
<evidence type="ECO:0000313" key="3">
    <source>
        <dbReference type="Proteomes" id="UP001501532"/>
    </source>
</evidence>
<dbReference type="RefSeq" id="WP_372482142.1">
    <property type="nucleotide sequence ID" value="NZ_BAAAUF010000073.1"/>
</dbReference>
<name>A0ABP6M5L3_9ACTN</name>
<feature type="region of interest" description="Disordered" evidence="1">
    <location>
        <begin position="1"/>
        <end position="31"/>
    </location>
</feature>
<evidence type="ECO:0000256" key="1">
    <source>
        <dbReference type="SAM" id="MobiDB-lite"/>
    </source>
</evidence>
<feature type="compositionally biased region" description="Pro residues" evidence="1">
    <location>
        <begin position="1"/>
        <end position="10"/>
    </location>
</feature>
<proteinExistence type="predicted"/>